<dbReference type="PANTHER" id="PTHR43861:SF1">
    <property type="entry name" value="TRANS-ACONITATE 2-METHYLTRANSFERASE"/>
    <property type="match status" value="1"/>
</dbReference>
<sequence length="226" mass="26412">MDEIIKAQEHSYKLWEQHISNSMLLYPNEYLTRYIYANRRDFNSILDFGCGDGRHLEMIARAGLEHIIGVDYNRSVLDIAQQRCQKYNIKCELYQNNQNSNLKDLIQRDNLDCVVCWGITLTNAYYAISDIFKQFAKILKPNGKVIANWRAQDDSLYGDGKEIAKDTFIIERDSHKGMLYYIPNLDDIKEIYKSANLEIISIDSERFTIDNGKIINSWHIIEAKKI</sequence>
<accession>A0A381D9L5</accession>
<evidence type="ECO:0000313" key="3">
    <source>
        <dbReference type="EMBL" id="ARQ99289.1"/>
    </source>
</evidence>
<dbReference type="KEGG" id="cdev:CIGN_1010"/>
<accession>A0A1X9SSP4</accession>
<evidence type="ECO:0000313" key="4">
    <source>
        <dbReference type="Proteomes" id="UP000194309"/>
    </source>
</evidence>
<keyword evidence="2" id="KW-0808">Transferase</keyword>
<evidence type="ECO:0000256" key="2">
    <source>
        <dbReference type="ARBA" id="ARBA00022679"/>
    </source>
</evidence>
<dbReference type="Gene3D" id="3.40.50.150">
    <property type="entry name" value="Vaccinia Virus protein VP39"/>
    <property type="match status" value="1"/>
</dbReference>
<proteinExistence type="predicted"/>
<dbReference type="AlphaFoldDB" id="A0A1X9SSP4"/>
<dbReference type="SUPFAM" id="SSF53335">
    <property type="entry name" value="S-adenosyl-L-methionine-dependent methyltransferases"/>
    <property type="match status" value="1"/>
</dbReference>
<gene>
    <name evidence="3" type="ORF">CIGN_1010</name>
</gene>
<keyword evidence="4" id="KW-1185">Reference proteome</keyword>
<dbReference type="InterPro" id="IPR041698">
    <property type="entry name" value="Methyltransf_25"/>
</dbReference>
<dbReference type="Pfam" id="PF13649">
    <property type="entry name" value="Methyltransf_25"/>
    <property type="match status" value="1"/>
</dbReference>
<keyword evidence="1 3" id="KW-0489">Methyltransferase</keyword>
<dbReference type="EMBL" id="CP018788">
    <property type="protein sequence ID" value="ARQ99289.1"/>
    <property type="molecule type" value="Genomic_DNA"/>
</dbReference>
<evidence type="ECO:0000256" key="1">
    <source>
        <dbReference type="ARBA" id="ARBA00022603"/>
    </source>
</evidence>
<dbReference type="CDD" id="cd02440">
    <property type="entry name" value="AdoMet_MTases"/>
    <property type="match status" value="1"/>
</dbReference>
<dbReference type="GO" id="GO:0008168">
    <property type="term" value="F:methyltransferase activity"/>
    <property type="evidence" value="ECO:0007669"/>
    <property type="project" value="UniProtKB-KW"/>
</dbReference>
<dbReference type="STRING" id="1660064.CIGN_1010"/>
<organism evidence="3 4">
    <name type="scientific">Campylobacter devanensis</name>
    <dbReference type="NCBI Taxonomy" id="3161138"/>
    <lineage>
        <taxon>Bacteria</taxon>
        <taxon>Pseudomonadati</taxon>
        <taxon>Campylobacterota</taxon>
        <taxon>Epsilonproteobacteria</taxon>
        <taxon>Campylobacterales</taxon>
        <taxon>Campylobacteraceae</taxon>
        <taxon>Campylobacter</taxon>
    </lineage>
</organism>
<reference evidence="3 4" key="1">
    <citation type="journal article" date="2017" name="Genome Biol. Evol.">
        <title>Comparative Genomic Analysis Identifies a Campylobacter Clade Deficient in Selenium Metabolism.</title>
        <authorList>
            <person name="Miller W.G."/>
            <person name="Yee E."/>
            <person name="Lopes B.S."/>
            <person name="Chapman M.H."/>
            <person name="Huynh S."/>
            <person name="Bono J.L."/>
            <person name="Parker C.T."/>
            <person name="Strachan N.J.C."/>
            <person name="Forbes K.J."/>
        </authorList>
    </citation>
    <scope>NUCLEOTIDE SEQUENCE [LARGE SCALE GENOMIC DNA]</scope>
    <source>
        <strain evidence="3 4">NCTC 13003</strain>
    </source>
</reference>
<dbReference type="Proteomes" id="UP000194309">
    <property type="component" value="Chromosome"/>
</dbReference>
<dbReference type="PANTHER" id="PTHR43861">
    <property type="entry name" value="TRANS-ACONITATE 2-METHYLTRANSFERASE-RELATED"/>
    <property type="match status" value="1"/>
</dbReference>
<protein>
    <submittedName>
        <fullName evidence="3">SAM-dependent methyltransferase</fullName>
    </submittedName>
</protein>
<dbReference type="GO" id="GO:0032259">
    <property type="term" value="P:methylation"/>
    <property type="evidence" value="ECO:0007669"/>
    <property type="project" value="UniProtKB-KW"/>
</dbReference>
<dbReference type="OrthoDB" id="9804312at2"/>
<dbReference type="InterPro" id="IPR029063">
    <property type="entry name" value="SAM-dependent_MTases_sf"/>
</dbReference>
<name>A0A1X9SSP4_9BACT</name>